<sequence length="238" mass="27764">MVKVTYLYHSGFMVELDNSILIFDYFKGNLPSSLKGKKLLMFFSHKHHDHFQLSALKWAEEMSKEAHFFVGNDIKLNGKYLERNGLCPAILKRIERMQGGAVYENKEEQLKVETLHSTDEGVAFVVTAGETSIYHAGDLNNWYWPEETKIGNEKMEKAYKKEIDKIAGRHFDLAFVPLDPRLKEGYGLGMDYFLEKVDADRVFPMHMWEEYDVIKRYKQTKTGRAFAERIEDVPHIPM</sequence>
<dbReference type="Proteomes" id="UP001154420">
    <property type="component" value="Unassembled WGS sequence"/>
</dbReference>
<proteinExistence type="predicted"/>
<dbReference type="AlphaFoldDB" id="A0A9X5BG08"/>
<dbReference type="InterPro" id="IPR036866">
    <property type="entry name" value="RibonucZ/Hydroxyglut_hydro"/>
</dbReference>
<keyword evidence="2" id="KW-1185">Reference proteome</keyword>
<dbReference type="Gene3D" id="3.60.15.10">
    <property type="entry name" value="Ribonuclease Z/Hydroxyacylglutathione hydrolase-like"/>
    <property type="match status" value="1"/>
</dbReference>
<dbReference type="SUPFAM" id="SSF56281">
    <property type="entry name" value="Metallo-hydrolase/oxidoreductase"/>
    <property type="match status" value="1"/>
</dbReference>
<comment type="caution">
    <text evidence="1">The sequence shown here is derived from an EMBL/GenBank/DDBJ whole genome shotgun (WGS) entry which is preliminary data.</text>
</comment>
<evidence type="ECO:0000313" key="2">
    <source>
        <dbReference type="Proteomes" id="UP001154420"/>
    </source>
</evidence>
<dbReference type="OrthoDB" id="36975at2"/>
<protein>
    <submittedName>
        <fullName evidence="1">MBL fold metallo-hydrolase</fullName>
    </submittedName>
</protein>
<reference evidence="1" key="1">
    <citation type="submission" date="2018-09" db="EMBL/GenBank/DDBJ databases">
        <title>Murine metabolic-syndrome-specific gut microbial biobank.</title>
        <authorList>
            <person name="Liu C."/>
        </authorList>
    </citation>
    <scope>NUCLEOTIDE SEQUENCE</scope>
    <source>
        <strain evidence="1">D42-62</strain>
    </source>
</reference>
<dbReference type="PANTHER" id="PTHR42967">
    <property type="entry name" value="METAL DEPENDENT HYDROLASE"/>
    <property type="match status" value="1"/>
</dbReference>
<dbReference type="EMBL" id="QZDT01000016">
    <property type="protein sequence ID" value="NBJ93155.1"/>
    <property type="molecule type" value="Genomic_DNA"/>
</dbReference>
<accession>A0A9X5BG08</accession>
<dbReference type="PANTHER" id="PTHR42967:SF1">
    <property type="entry name" value="MBL FOLD METALLO-HYDROLASE"/>
    <property type="match status" value="1"/>
</dbReference>
<organism evidence="1 2">
    <name type="scientific">Parablautia muri</name>
    <dbReference type="NCBI Taxonomy" id="2320879"/>
    <lineage>
        <taxon>Bacteria</taxon>
        <taxon>Bacillati</taxon>
        <taxon>Bacillota</taxon>
        <taxon>Clostridia</taxon>
        <taxon>Lachnospirales</taxon>
        <taxon>Lachnospiraceae</taxon>
        <taxon>Parablautia</taxon>
    </lineage>
</organism>
<evidence type="ECO:0000313" key="1">
    <source>
        <dbReference type="EMBL" id="NBJ93155.1"/>
    </source>
</evidence>
<dbReference type="Pfam" id="PF13483">
    <property type="entry name" value="Lactamase_B_3"/>
    <property type="match status" value="1"/>
</dbReference>
<name>A0A9X5BG08_9FIRM</name>
<gene>
    <name evidence="1" type="ORF">D5281_11245</name>
</gene>